<evidence type="ECO:0000313" key="10">
    <source>
        <dbReference type="Proteomes" id="UP000244162"/>
    </source>
</evidence>
<dbReference type="Pfam" id="PF02954">
    <property type="entry name" value="HTH_8"/>
    <property type="match status" value="1"/>
</dbReference>
<dbReference type="Pfam" id="PF01590">
    <property type="entry name" value="GAF"/>
    <property type="match status" value="1"/>
</dbReference>
<dbReference type="PROSITE" id="PS00675">
    <property type="entry name" value="SIGMA54_INTERACT_1"/>
    <property type="match status" value="1"/>
</dbReference>
<evidence type="ECO:0000256" key="3">
    <source>
        <dbReference type="ARBA" id="ARBA00023012"/>
    </source>
</evidence>
<keyword evidence="6" id="KW-0010">Activator</keyword>
<evidence type="ECO:0000256" key="5">
    <source>
        <dbReference type="ARBA" id="ARBA00023125"/>
    </source>
</evidence>
<dbReference type="InterPro" id="IPR025944">
    <property type="entry name" value="Sigma_54_int_dom_CS"/>
</dbReference>
<dbReference type="RefSeq" id="WP_107966096.1">
    <property type="nucleotide sequence ID" value="NZ_NWBU01000004.1"/>
</dbReference>
<dbReference type="SMART" id="SM00382">
    <property type="entry name" value="AAA"/>
    <property type="match status" value="1"/>
</dbReference>
<dbReference type="PANTHER" id="PTHR32071:SF77">
    <property type="entry name" value="TRANSCRIPTIONAL REGULATORY PROTEIN"/>
    <property type="match status" value="1"/>
</dbReference>
<evidence type="ECO:0000259" key="8">
    <source>
        <dbReference type="PROSITE" id="PS50045"/>
    </source>
</evidence>
<evidence type="ECO:0000256" key="4">
    <source>
        <dbReference type="ARBA" id="ARBA00023015"/>
    </source>
</evidence>
<dbReference type="InterPro" id="IPR002197">
    <property type="entry name" value="HTH_Fis"/>
</dbReference>
<dbReference type="GO" id="GO:0043565">
    <property type="term" value="F:sequence-specific DNA binding"/>
    <property type="evidence" value="ECO:0007669"/>
    <property type="project" value="InterPro"/>
</dbReference>
<sequence>MRAEQAAHIEELCSVAAGKPTTRAPLISASWRRCVDRHKLDPEILRSPHILTSTRLREHRDVMDAFLHTARFGLETLYRQVSGLGYVLLLTDSKGVTVDFIGDEAATEDLRRTGLYLGADWAEQQMGTCAVGTCIATGEALTVHRSDHFDATHIPLTCTAAPVYDGTGRLAAVLDISALKSPSPKESQHLALQLVESCARKIENASLLNDFRHDWIIKLSSSQEFADVDPDFLLAVDDGGRIAGFNRRAGKLLEDRDGGETRGPIGRKLDEYFDCGIDDLPSFIHSIPTYQRTARLRGSGEMLFAQALPPPAKPLSSPRMDMPRPPLPEPLRALFGEDAAMAQLAARAARLVDTQMSILVQGETGTGKEHLAKAIHAASARASKAFVPVNCAALPETLIESELFGYEAGAFTGAAGRGKKGLVLEADGGTLFLDEIGDMPLAAQTRLLRVLAEREVTPVGRTRPVPVNIRVIAATHRDLAEQVRAGRFRDDLYYRLNGAVLRLPALRRRADLEWLIDRLLAARCPDRKPPRLSSAAMQALLGHDWPGNIRELVNAIDYACALSNGATITPSDLPDMIVGRLGADDRRVAASTASGCEAEELVDALRAHRWNVSAIAREWQVDRSTVHRRMRRLGIVPPNRRG</sequence>
<dbReference type="AlphaFoldDB" id="A0A2T5G139"/>
<dbReference type="FunFam" id="3.40.50.300:FF:000006">
    <property type="entry name" value="DNA-binding transcriptional regulator NtrC"/>
    <property type="match status" value="1"/>
</dbReference>
<dbReference type="GO" id="GO:0006355">
    <property type="term" value="P:regulation of DNA-templated transcription"/>
    <property type="evidence" value="ECO:0007669"/>
    <property type="project" value="InterPro"/>
</dbReference>
<evidence type="ECO:0000256" key="6">
    <source>
        <dbReference type="ARBA" id="ARBA00023159"/>
    </source>
</evidence>
<dbReference type="InterPro" id="IPR025662">
    <property type="entry name" value="Sigma_54_int_dom_ATP-bd_1"/>
</dbReference>
<dbReference type="Gene3D" id="1.10.8.60">
    <property type="match status" value="1"/>
</dbReference>
<dbReference type="InterPro" id="IPR009057">
    <property type="entry name" value="Homeodomain-like_sf"/>
</dbReference>
<proteinExistence type="predicted"/>
<accession>A0A2T5G139</accession>
<dbReference type="PROSITE" id="PS00676">
    <property type="entry name" value="SIGMA54_INTERACT_2"/>
    <property type="match status" value="1"/>
</dbReference>
<evidence type="ECO:0000313" key="9">
    <source>
        <dbReference type="EMBL" id="PTQ12859.1"/>
    </source>
</evidence>
<dbReference type="InterPro" id="IPR058031">
    <property type="entry name" value="AAA_lid_NorR"/>
</dbReference>
<keyword evidence="10" id="KW-1185">Reference proteome</keyword>
<dbReference type="SUPFAM" id="SSF46689">
    <property type="entry name" value="Homeodomain-like"/>
    <property type="match status" value="1"/>
</dbReference>
<dbReference type="PANTHER" id="PTHR32071">
    <property type="entry name" value="TRANSCRIPTIONAL REGULATORY PROTEIN"/>
    <property type="match status" value="1"/>
</dbReference>
<dbReference type="OrthoDB" id="9154941at2"/>
<dbReference type="InterPro" id="IPR027417">
    <property type="entry name" value="P-loop_NTPase"/>
</dbReference>
<evidence type="ECO:0000256" key="1">
    <source>
        <dbReference type="ARBA" id="ARBA00022741"/>
    </source>
</evidence>
<dbReference type="InterPro" id="IPR025943">
    <property type="entry name" value="Sigma_54_int_dom_ATP-bd_2"/>
</dbReference>
<keyword evidence="3" id="KW-0902">Two-component regulatory system</keyword>
<dbReference type="Proteomes" id="UP000244162">
    <property type="component" value="Unassembled WGS sequence"/>
</dbReference>
<evidence type="ECO:0000256" key="7">
    <source>
        <dbReference type="ARBA" id="ARBA00023163"/>
    </source>
</evidence>
<dbReference type="PROSITE" id="PS00688">
    <property type="entry name" value="SIGMA54_INTERACT_3"/>
    <property type="match status" value="1"/>
</dbReference>
<dbReference type="CDD" id="cd00009">
    <property type="entry name" value="AAA"/>
    <property type="match status" value="1"/>
</dbReference>
<organism evidence="9 10">
    <name type="scientific">Sphingomonas oleivorans</name>
    <dbReference type="NCBI Taxonomy" id="1735121"/>
    <lineage>
        <taxon>Bacteria</taxon>
        <taxon>Pseudomonadati</taxon>
        <taxon>Pseudomonadota</taxon>
        <taxon>Alphaproteobacteria</taxon>
        <taxon>Sphingomonadales</taxon>
        <taxon>Sphingomonadaceae</taxon>
        <taxon>Sphingomonas</taxon>
    </lineage>
</organism>
<dbReference type="InterPro" id="IPR029016">
    <property type="entry name" value="GAF-like_dom_sf"/>
</dbReference>
<dbReference type="SUPFAM" id="SSF52540">
    <property type="entry name" value="P-loop containing nucleoside triphosphate hydrolases"/>
    <property type="match status" value="1"/>
</dbReference>
<evidence type="ECO:0000256" key="2">
    <source>
        <dbReference type="ARBA" id="ARBA00022840"/>
    </source>
</evidence>
<name>A0A2T5G139_9SPHN</name>
<dbReference type="Gene3D" id="3.40.50.300">
    <property type="entry name" value="P-loop containing nucleotide triphosphate hydrolases"/>
    <property type="match status" value="1"/>
</dbReference>
<dbReference type="GO" id="GO:0005524">
    <property type="term" value="F:ATP binding"/>
    <property type="evidence" value="ECO:0007669"/>
    <property type="project" value="UniProtKB-KW"/>
</dbReference>
<keyword evidence="7" id="KW-0804">Transcription</keyword>
<comment type="caution">
    <text evidence="9">The sequence shown here is derived from an EMBL/GenBank/DDBJ whole genome shotgun (WGS) entry which is preliminary data.</text>
</comment>
<protein>
    <submittedName>
        <fullName evidence="9">Sigma-54-dependent Fis family transcriptional regulator</fullName>
    </submittedName>
</protein>
<keyword evidence="1" id="KW-0547">Nucleotide-binding</keyword>
<dbReference type="Gene3D" id="3.30.450.40">
    <property type="match status" value="1"/>
</dbReference>
<dbReference type="GO" id="GO:0000160">
    <property type="term" value="P:phosphorelay signal transduction system"/>
    <property type="evidence" value="ECO:0007669"/>
    <property type="project" value="UniProtKB-KW"/>
</dbReference>
<dbReference type="InterPro" id="IPR002078">
    <property type="entry name" value="Sigma_54_int"/>
</dbReference>
<dbReference type="Pfam" id="PF00158">
    <property type="entry name" value="Sigma54_activat"/>
    <property type="match status" value="1"/>
</dbReference>
<keyword evidence="5" id="KW-0238">DNA-binding</keyword>
<dbReference type="InterPro" id="IPR003018">
    <property type="entry name" value="GAF"/>
</dbReference>
<dbReference type="InterPro" id="IPR003593">
    <property type="entry name" value="AAA+_ATPase"/>
</dbReference>
<dbReference type="EMBL" id="NWBU01000004">
    <property type="protein sequence ID" value="PTQ12859.1"/>
    <property type="molecule type" value="Genomic_DNA"/>
</dbReference>
<dbReference type="Pfam" id="PF25601">
    <property type="entry name" value="AAA_lid_14"/>
    <property type="match status" value="1"/>
</dbReference>
<dbReference type="Gene3D" id="1.10.10.60">
    <property type="entry name" value="Homeodomain-like"/>
    <property type="match status" value="1"/>
</dbReference>
<gene>
    <name evidence="9" type="ORF">CLG96_01545</name>
</gene>
<reference evidence="9 10" key="1">
    <citation type="submission" date="2017-09" db="EMBL/GenBank/DDBJ databases">
        <title>Sphingomonas panjinensis sp.nov., isolated from oil-contaminated soil.</title>
        <authorList>
            <person name="Wang L."/>
            <person name="Chen L."/>
        </authorList>
    </citation>
    <scope>NUCLEOTIDE SEQUENCE [LARGE SCALE GENOMIC DNA]</scope>
    <source>
        <strain evidence="9 10">FW-11</strain>
    </source>
</reference>
<keyword evidence="2" id="KW-0067">ATP-binding</keyword>
<feature type="domain" description="Sigma-54 factor interaction" evidence="8">
    <location>
        <begin position="334"/>
        <end position="561"/>
    </location>
</feature>
<dbReference type="PROSITE" id="PS50045">
    <property type="entry name" value="SIGMA54_INTERACT_4"/>
    <property type="match status" value="1"/>
</dbReference>
<keyword evidence="4" id="KW-0805">Transcription regulation</keyword>
<dbReference type="SUPFAM" id="SSF55781">
    <property type="entry name" value="GAF domain-like"/>
    <property type="match status" value="1"/>
</dbReference>